<keyword evidence="4" id="KW-0694">RNA-binding</keyword>
<dbReference type="AlphaFoldDB" id="A0A7T9DKI4"/>
<evidence type="ECO:0000313" key="6">
    <source>
        <dbReference type="EMBL" id="QQR92983.1"/>
    </source>
</evidence>
<keyword evidence="3 4" id="KW-0687">Ribonucleoprotein</keyword>
<dbReference type="Proteomes" id="UP000596004">
    <property type="component" value="Chromosome"/>
</dbReference>
<dbReference type="InterPro" id="IPR001971">
    <property type="entry name" value="Ribosomal_uS11"/>
</dbReference>
<evidence type="ECO:0000256" key="3">
    <source>
        <dbReference type="ARBA" id="ARBA00023274"/>
    </source>
</evidence>
<evidence type="ECO:0000256" key="5">
    <source>
        <dbReference type="SAM" id="MobiDB-lite"/>
    </source>
</evidence>
<dbReference type="HAMAP" id="MF_01310">
    <property type="entry name" value="Ribosomal_uS11"/>
    <property type="match status" value="1"/>
</dbReference>
<dbReference type="GO" id="GO:0003735">
    <property type="term" value="F:structural constituent of ribosome"/>
    <property type="evidence" value="ECO:0007669"/>
    <property type="project" value="InterPro"/>
</dbReference>
<keyword evidence="2 4" id="KW-0689">Ribosomal protein</keyword>
<protein>
    <recommendedName>
        <fullName evidence="4">Small ribosomal subunit protein uS11</fullName>
    </recommendedName>
</protein>
<dbReference type="GO" id="GO:1990904">
    <property type="term" value="C:ribonucleoprotein complex"/>
    <property type="evidence" value="ECO:0007669"/>
    <property type="project" value="UniProtKB-KW"/>
</dbReference>
<dbReference type="SUPFAM" id="SSF53137">
    <property type="entry name" value="Translational machinery components"/>
    <property type="match status" value="1"/>
</dbReference>
<keyword evidence="4" id="KW-0699">rRNA-binding</keyword>
<sequence>MAREDKIGIVHIFATQNNTIMLLTDMTGSETLAKCSGGVVIKTQHKEGSPYAAMKIAETIAQKAREKGIDQVHVRVRAKGGIRPRNPGQGAEASIRSLTRNGIRILSIENVTPIPHDGTRKKKKHRSKKP</sequence>
<dbReference type="PIRSF" id="PIRSF002131">
    <property type="entry name" value="Ribosomal_S11"/>
    <property type="match status" value="1"/>
</dbReference>
<dbReference type="EMBL" id="CP064981">
    <property type="protein sequence ID" value="QQR92983.1"/>
    <property type="molecule type" value="Genomic_DNA"/>
</dbReference>
<evidence type="ECO:0000256" key="2">
    <source>
        <dbReference type="ARBA" id="ARBA00022980"/>
    </source>
</evidence>
<evidence type="ECO:0000256" key="1">
    <source>
        <dbReference type="ARBA" id="ARBA00006194"/>
    </source>
</evidence>
<feature type="compositionally biased region" description="Basic residues" evidence="5">
    <location>
        <begin position="119"/>
        <end position="130"/>
    </location>
</feature>
<comment type="similarity">
    <text evidence="1 4">Belongs to the universal ribosomal protein uS11 family.</text>
</comment>
<dbReference type="GO" id="GO:0019843">
    <property type="term" value="F:rRNA binding"/>
    <property type="evidence" value="ECO:0007669"/>
    <property type="project" value="UniProtKB-UniRule"/>
</dbReference>
<dbReference type="GO" id="GO:0006412">
    <property type="term" value="P:translation"/>
    <property type="evidence" value="ECO:0007669"/>
    <property type="project" value="UniProtKB-UniRule"/>
</dbReference>
<organism evidence="6">
    <name type="scientific">Candidatus Iainarchaeum sp</name>
    <dbReference type="NCBI Taxonomy" id="3101447"/>
    <lineage>
        <taxon>Archaea</taxon>
        <taxon>Candidatus Iainarchaeota</taxon>
        <taxon>Candidatus Iainarchaeia</taxon>
        <taxon>Candidatus Iainarchaeales</taxon>
        <taxon>Candidatus Iainarchaeaceae</taxon>
        <taxon>Candidatus Iainarchaeum</taxon>
    </lineage>
</organism>
<comment type="subunit">
    <text evidence="4">Part of the 30S ribosomal subunit.</text>
</comment>
<feature type="region of interest" description="Disordered" evidence="5">
    <location>
        <begin position="109"/>
        <end position="130"/>
    </location>
</feature>
<evidence type="ECO:0000256" key="4">
    <source>
        <dbReference type="HAMAP-Rule" id="MF_01310"/>
    </source>
</evidence>
<comment type="function">
    <text evidence="4">Located on the platform of the 30S subunit.</text>
</comment>
<reference evidence="6" key="1">
    <citation type="submission" date="2020-11" db="EMBL/GenBank/DDBJ databases">
        <title>Connecting structure to function with the recovery of over 1000 high-quality activated sludge metagenome-assembled genomes encoding full-length rRNA genes using long-read sequencing.</title>
        <authorList>
            <person name="Singleton C.M."/>
            <person name="Petriglieri F."/>
            <person name="Kristensen J.M."/>
            <person name="Kirkegaard R.H."/>
            <person name="Michaelsen T.Y."/>
            <person name="Andersen M.H."/>
            <person name="Karst S.M."/>
            <person name="Dueholm M.S."/>
            <person name="Nielsen P.H."/>
            <person name="Albertsen M."/>
        </authorList>
    </citation>
    <scope>NUCLEOTIDE SEQUENCE</scope>
    <source>
        <strain evidence="6">Fred_18-Q3-R57-64_BAT3C.431</strain>
    </source>
</reference>
<dbReference type="Pfam" id="PF00411">
    <property type="entry name" value="Ribosomal_S11"/>
    <property type="match status" value="1"/>
</dbReference>
<name>A0A7T9DKI4_9ARCH</name>
<dbReference type="GO" id="GO:0005840">
    <property type="term" value="C:ribosome"/>
    <property type="evidence" value="ECO:0007669"/>
    <property type="project" value="UniProtKB-KW"/>
</dbReference>
<dbReference type="PANTHER" id="PTHR11759">
    <property type="entry name" value="40S RIBOSOMAL PROTEIN S14/30S RIBOSOMAL PROTEIN S11"/>
    <property type="match status" value="1"/>
</dbReference>
<accession>A0A7T9DKI4</accession>
<dbReference type="InterPro" id="IPR036967">
    <property type="entry name" value="Ribosomal_uS11_sf"/>
</dbReference>
<proteinExistence type="inferred from homology"/>
<dbReference type="Gene3D" id="3.30.420.80">
    <property type="entry name" value="Ribosomal protein S11"/>
    <property type="match status" value="1"/>
</dbReference>
<gene>
    <name evidence="6" type="primary">rpsK</name>
    <name evidence="4" type="synonym">rps11</name>
    <name evidence="6" type="ORF">IPJ89_01925</name>
</gene>